<sequence length="86" mass="10085">MPLFCKSCPYKIISLEEAMICDKCSLRDQTLFCRECVFSCSICKYTGCETCSIIYECETCSKDFCNRCFIDHRYRYCGTENEEESL</sequence>
<accession>A0A8F8KRH6</accession>
<reference evidence="1" key="1">
    <citation type="submission" date="2021-06" db="EMBL/GenBank/DDBJ databases">
        <authorList>
            <person name="Rolland C."/>
        </authorList>
    </citation>
    <scope>NUCLEOTIDE SEQUENCE</scope>
    <source>
        <strain evidence="1">347.936635</strain>
    </source>
</reference>
<protein>
    <submittedName>
        <fullName evidence="1">Cd27-binding protein</fullName>
    </submittedName>
</protein>
<name>A0A8F8KRH6_9VIRU</name>
<evidence type="ECO:0000313" key="1">
    <source>
        <dbReference type="EMBL" id="QYA18814.1"/>
    </source>
</evidence>
<gene>
    <name evidence="1" type="ORF">KOM_12_546</name>
</gene>
<dbReference type="EMBL" id="MZ420154">
    <property type="protein sequence ID" value="QYA18814.1"/>
    <property type="molecule type" value="Genomic_DNA"/>
</dbReference>
<organism evidence="1">
    <name type="scientific">Clandestinovirus</name>
    <dbReference type="NCBI Taxonomy" id="2831644"/>
    <lineage>
        <taxon>Viruses</taxon>
    </lineage>
</organism>
<proteinExistence type="predicted"/>